<comment type="caution">
    <text evidence="2">The sequence shown here is derived from an EMBL/GenBank/DDBJ whole genome shotgun (WGS) entry which is preliminary data.</text>
</comment>
<sequence>MTTRLLSYRIQEAEEPAIVLTMTMMTSPLLTNSPPMTNSISLPTTNLPPTVH</sequence>
<reference evidence="2 3" key="1">
    <citation type="submission" date="2021-06" db="EMBL/GenBank/DDBJ databases">
        <authorList>
            <person name="Kallberg Y."/>
            <person name="Tangrot J."/>
            <person name="Rosling A."/>
        </authorList>
    </citation>
    <scope>NUCLEOTIDE SEQUENCE [LARGE SCALE GENOMIC DNA]</scope>
    <source>
        <strain evidence="2 3">120-4 pot B 10/14</strain>
    </source>
</reference>
<feature type="region of interest" description="Disordered" evidence="1">
    <location>
        <begin position="30"/>
        <end position="52"/>
    </location>
</feature>
<name>A0ABN7WDJ9_GIGMA</name>
<feature type="non-terminal residue" evidence="2">
    <location>
        <position position="52"/>
    </location>
</feature>
<evidence type="ECO:0000256" key="1">
    <source>
        <dbReference type="SAM" id="MobiDB-lite"/>
    </source>
</evidence>
<gene>
    <name evidence="2" type="ORF">GMARGA_LOCUS29089</name>
</gene>
<evidence type="ECO:0000313" key="2">
    <source>
        <dbReference type="EMBL" id="CAG8826308.1"/>
    </source>
</evidence>
<dbReference type="Proteomes" id="UP000789901">
    <property type="component" value="Unassembled WGS sequence"/>
</dbReference>
<accession>A0ABN7WDJ9</accession>
<protein>
    <submittedName>
        <fullName evidence="2">39281_t:CDS:1</fullName>
    </submittedName>
</protein>
<proteinExistence type="predicted"/>
<keyword evidence="3" id="KW-1185">Reference proteome</keyword>
<dbReference type="EMBL" id="CAJVQB010038483">
    <property type="protein sequence ID" value="CAG8826308.1"/>
    <property type="molecule type" value="Genomic_DNA"/>
</dbReference>
<evidence type="ECO:0000313" key="3">
    <source>
        <dbReference type="Proteomes" id="UP000789901"/>
    </source>
</evidence>
<organism evidence="2 3">
    <name type="scientific">Gigaspora margarita</name>
    <dbReference type="NCBI Taxonomy" id="4874"/>
    <lineage>
        <taxon>Eukaryota</taxon>
        <taxon>Fungi</taxon>
        <taxon>Fungi incertae sedis</taxon>
        <taxon>Mucoromycota</taxon>
        <taxon>Glomeromycotina</taxon>
        <taxon>Glomeromycetes</taxon>
        <taxon>Diversisporales</taxon>
        <taxon>Gigasporaceae</taxon>
        <taxon>Gigaspora</taxon>
    </lineage>
</organism>